<dbReference type="PROSITE" id="PS50893">
    <property type="entry name" value="ABC_TRANSPORTER_2"/>
    <property type="match status" value="2"/>
</dbReference>
<sequence>MTLAAPETHQNVTRRGQITVSGLRIVVGPPDAERAIVEDVSFAIEPGRTLALIGESGSGKSTIALSLAGYARPGARIAGGTIEVGGERVDLMDGKALRGLRGRRVAYVAQSAAAAFNPSRTIMAQVIEPLLVHRLASRKEAMARARRIFASLSLPDPENIGERYPHQLSGGQLQRLMAAMALITGPELLIFDEPTTALDVTTQVEVLKAFKAAIAESGATAVYVCHDLPVVAQMADEVLVLQNGRTKEAGSLGTVFGTPADPYTRALLAAADHGGLTRLPRPEQECVPLLRIDGLSAGYGKIRDGRPEVPILEDVSLLCGRGEAVGVIGESGSGKSTLAKVVAGLVPLADGEVLLDGTPLPADLGGRSREQFRKVQLVFQHAETALNPVKTVGELLARPLALHHGIRGAAAQKRVAELLDLIQLPAATAARNIRALSGGQKQRVNLARALAAEPELLICDEVTSALDTIVGQAILELIDSLRRDLGIAVMFISHDISTVRTFCDRIMVLYGGRAVESATCAAFARGPHHPYTRLLLESVPQMDPAWLASSAARAAGTGLPLNREICRFEPRCVSAIRGRCNCEAPPLRQSQGHGQNHTWLCHHPVEALGAE</sequence>
<dbReference type="NCBIfam" id="TIGR01727">
    <property type="entry name" value="oligo_HPY"/>
    <property type="match status" value="1"/>
</dbReference>
<dbReference type="Proteomes" id="UP001589858">
    <property type="component" value="Unassembled WGS sequence"/>
</dbReference>
<accession>A0ABV6SFC5</accession>
<dbReference type="InterPro" id="IPR050319">
    <property type="entry name" value="ABC_transp_ATP-bind"/>
</dbReference>
<comment type="subcellular location">
    <subcellularLocation>
        <location evidence="1">Cell inner membrane</location>
        <topology evidence="1">Peripheral membrane protein</topology>
    </subcellularLocation>
</comment>
<dbReference type="PROSITE" id="PS00211">
    <property type="entry name" value="ABC_TRANSPORTER_1"/>
    <property type="match status" value="1"/>
</dbReference>
<feature type="domain" description="ABC transporter" evidence="6">
    <location>
        <begin position="18"/>
        <end position="268"/>
    </location>
</feature>
<keyword evidence="4" id="KW-0547">Nucleotide-binding</keyword>
<protein>
    <submittedName>
        <fullName evidence="7">ABC transporter ATP-binding protein</fullName>
    </submittedName>
</protein>
<evidence type="ECO:0000259" key="6">
    <source>
        <dbReference type="PROSITE" id="PS50893"/>
    </source>
</evidence>
<evidence type="ECO:0000313" key="8">
    <source>
        <dbReference type="Proteomes" id="UP001589858"/>
    </source>
</evidence>
<evidence type="ECO:0000256" key="4">
    <source>
        <dbReference type="ARBA" id="ARBA00022741"/>
    </source>
</evidence>
<evidence type="ECO:0000256" key="3">
    <source>
        <dbReference type="ARBA" id="ARBA00022448"/>
    </source>
</evidence>
<dbReference type="InterPro" id="IPR003593">
    <property type="entry name" value="AAA+_ATPase"/>
</dbReference>
<reference evidence="7 8" key="1">
    <citation type="submission" date="2024-09" db="EMBL/GenBank/DDBJ databases">
        <authorList>
            <person name="Sun Q."/>
            <person name="Mori K."/>
        </authorList>
    </citation>
    <scope>NUCLEOTIDE SEQUENCE [LARGE SCALE GENOMIC DNA]</scope>
    <source>
        <strain evidence="7 8">CICC 11035S</strain>
    </source>
</reference>
<dbReference type="InterPro" id="IPR027417">
    <property type="entry name" value="P-loop_NTPase"/>
</dbReference>
<feature type="domain" description="ABC transporter" evidence="6">
    <location>
        <begin position="290"/>
        <end position="536"/>
    </location>
</feature>
<dbReference type="InterPro" id="IPR013563">
    <property type="entry name" value="Oligopep_ABC_C"/>
</dbReference>
<gene>
    <name evidence="7" type="ORF">ACFFF8_19340</name>
</gene>
<evidence type="ECO:0000256" key="1">
    <source>
        <dbReference type="ARBA" id="ARBA00004417"/>
    </source>
</evidence>
<dbReference type="GO" id="GO:0005524">
    <property type="term" value="F:ATP binding"/>
    <property type="evidence" value="ECO:0007669"/>
    <property type="project" value="UniProtKB-KW"/>
</dbReference>
<dbReference type="PANTHER" id="PTHR43776:SF7">
    <property type="entry name" value="D,D-DIPEPTIDE TRANSPORT ATP-BINDING PROTEIN DDPF-RELATED"/>
    <property type="match status" value="1"/>
</dbReference>
<dbReference type="RefSeq" id="WP_267218546.1">
    <property type="nucleotide sequence ID" value="NZ_JAPCWC010000001.1"/>
</dbReference>
<organism evidence="7 8">
    <name type="scientific">Novosphingobium clariflavum</name>
    <dbReference type="NCBI Taxonomy" id="2029884"/>
    <lineage>
        <taxon>Bacteria</taxon>
        <taxon>Pseudomonadati</taxon>
        <taxon>Pseudomonadota</taxon>
        <taxon>Alphaproteobacteria</taxon>
        <taxon>Sphingomonadales</taxon>
        <taxon>Sphingomonadaceae</taxon>
        <taxon>Novosphingobium</taxon>
    </lineage>
</organism>
<name>A0ABV6SFC5_9SPHN</name>
<evidence type="ECO:0000256" key="5">
    <source>
        <dbReference type="ARBA" id="ARBA00022840"/>
    </source>
</evidence>
<dbReference type="InterPro" id="IPR017871">
    <property type="entry name" value="ABC_transporter-like_CS"/>
</dbReference>
<dbReference type="InterPro" id="IPR003439">
    <property type="entry name" value="ABC_transporter-like_ATP-bd"/>
</dbReference>
<keyword evidence="8" id="KW-1185">Reference proteome</keyword>
<comment type="similarity">
    <text evidence="2">Belongs to the ABC transporter superfamily.</text>
</comment>
<dbReference type="EMBL" id="JBHLTM010000075">
    <property type="protein sequence ID" value="MFC0686743.1"/>
    <property type="molecule type" value="Genomic_DNA"/>
</dbReference>
<evidence type="ECO:0000313" key="7">
    <source>
        <dbReference type="EMBL" id="MFC0686743.1"/>
    </source>
</evidence>
<comment type="caution">
    <text evidence="7">The sequence shown here is derived from an EMBL/GenBank/DDBJ whole genome shotgun (WGS) entry which is preliminary data.</text>
</comment>
<keyword evidence="3" id="KW-0813">Transport</keyword>
<dbReference type="SUPFAM" id="SSF52540">
    <property type="entry name" value="P-loop containing nucleoside triphosphate hydrolases"/>
    <property type="match status" value="2"/>
</dbReference>
<dbReference type="SMART" id="SM00382">
    <property type="entry name" value="AAA"/>
    <property type="match status" value="2"/>
</dbReference>
<dbReference type="Gene3D" id="3.40.50.300">
    <property type="entry name" value="P-loop containing nucleotide triphosphate hydrolases"/>
    <property type="match status" value="2"/>
</dbReference>
<keyword evidence="5 7" id="KW-0067">ATP-binding</keyword>
<proteinExistence type="inferred from homology"/>
<dbReference type="Pfam" id="PF08352">
    <property type="entry name" value="oligo_HPY"/>
    <property type="match status" value="1"/>
</dbReference>
<dbReference type="Pfam" id="PF00005">
    <property type="entry name" value="ABC_tran"/>
    <property type="match status" value="2"/>
</dbReference>
<dbReference type="PANTHER" id="PTHR43776">
    <property type="entry name" value="TRANSPORT ATP-BINDING PROTEIN"/>
    <property type="match status" value="1"/>
</dbReference>
<evidence type="ECO:0000256" key="2">
    <source>
        <dbReference type="ARBA" id="ARBA00005417"/>
    </source>
</evidence>
<dbReference type="CDD" id="cd03257">
    <property type="entry name" value="ABC_NikE_OppD_transporters"/>
    <property type="match status" value="2"/>
</dbReference>